<dbReference type="EMBL" id="QKZV01000006">
    <property type="protein sequence ID" value="PZX61839.1"/>
    <property type="molecule type" value="Genomic_DNA"/>
</dbReference>
<dbReference type="GO" id="GO:0016788">
    <property type="term" value="F:hydrolase activity, acting on ester bonds"/>
    <property type="evidence" value="ECO:0007669"/>
    <property type="project" value="UniProtKB-ARBA"/>
</dbReference>
<keyword evidence="3" id="KW-1185">Reference proteome</keyword>
<sequence>MPQPYNILCLGDSYTIAEGLPLYESFPYQLVQQLRTNNINCNAPEIVAKTGWTSFELMEHMASYTFKPTYDFVTLLIGVNNQYRHLNQSDFEKDYHALIQKALAFVNQQPNKVIAIAIPDWGYTPFATKHFAENIQAIHTEISNYNKVCKTICAGSGVHFVDITAYTNTHMQEQLLTHDALHYSAKMYQQWVNAIAPIILSQS</sequence>
<dbReference type="Pfam" id="PF13472">
    <property type="entry name" value="Lipase_GDSL_2"/>
    <property type="match status" value="1"/>
</dbReference>
<name>A0A2W7S4E5_9BACT</name>
<dbReference type="RefSeq" id="WP_111295842.1">
    <property type="nucleotide sequence ID" value="NZ_QKZV01000006.1"/>
</dbReference>
<dbReference type="SUPFAM" id="SSF52266">
    <property type="entry name" value="SGNH hydrolase"/>
    <property type="match status" value="1"/>
</dbReference>
<evidence type="ECO:0000259" key="1">
    <source>
        <dbReference type="Pfam" id="PF13472"/>
    </source>
</evidence>
<accession>A0A2W7S4E5</accession>
<evidence type="ECO:0000313" key="2">
    <source>
        <dbReference type="EMBL" id="PZX61839.1"/>
    </source>
</evidence>
<proteinExistence type="predicted"/>
<dbReference type="PANTHER" id="PTHR30383">
    <property type="entry name" value="THIOESTERASE 1/PROTEASE 1/LYSOPHOSPHOLIPASE L1"/>
    <property type="match status" value="1"/>
</dbReference>
<dbReference type="InterPro" id="IPR013830">
    <property type="entry name" value="SGNH_hydro"/>
</dbReference>
<comment type="caution">
    <text evidence="2">The sequence shown here is derived from an EMBL/GenBank/DDBJ whole genome shotgun (WGS) entry which is preliminary data.</text>
</comment>
<dbReference type="Proteomes" id="UP000249720">
    <property type="component" value="Unassembled WGS sequence"/>
</dbReference>
<keyword evidence="2" id="KW-0378">Hydrolase</keyword>
<dbReference type="InterPro" id="IPR036514">
    <property type="entry name" value="SGNH_hydro_sf"/>
</dbReference>
<dbReference type="AlphaFoldDB" id="A0A2W7S4E5"/>
<dbReference type="Gene3D" id="3.40.50.1110">
    <property type="entry name" value="SGNH hydrolase"/>
    <property type="match status" value="1"/>
</dbReference>
<evidence type="ECO:0000313" key="3">
    <source>
        <dbReference type="Proteomes" id="UP000249720"/>
    </source>
</evidence>
<dbReference type="InterPro" id="IPR051532">
    <property type="entry name" value="Ester_Hydrolysis_Enzymes"/>
</dbReference>
<feature type="domain" description="SGNH hydrolase-type esterase" evidence="1">
    <location>
        <begin position="9"/>
        <end position="189"/>
    </location>
</feature>
<dbReference type="OrthoDB" id="158267at2"/>
<organism evidence="2 3">
    <name type="scientific">Hydrotalea sandarakina</name>
    <dbReference type="NCBI Taxonomy" id="1004304"/>
    <lineage>
        <taxon>Bacteria</taxon>
        <taxon>Pseudomonadati</taxon>
        <taxon>Bacteroidota</taxon>
        <taxon>Chitinophagia</taxon>
        <taxon>Chitinophagales</taxon>
        <taxon>Chitinophagaceae</taxon>
        <taxon>Hydrotalea</taxon>
    </lineage>
</organism>
<reference evidence="2 3" key="1">
    <citation type="submission" date="2018-06" db="EMBL/GenBank/DDBJ databases">
        <title>Genomic Encyclopedia of Archaeal and Bacterial Type Strains, Phase II (KMG-II): from individual species to whole genera.</title>
        <authorList>
            <person name="Goeker M."/>
        </authorList>
    </citation>
    <scope>NUCLEOTIDE SEQUENCE [LARGE SCALE GENOMIC DNA]</scope>
    <source>
        <strain evidence="2 3">DSM 23241</strain>
    </source>
</reference>
<protein>
    <submittedName>
        <fullName evidence="2">GDSL-like lipase/acylhydrolase family protein</fullName>
    </submittedName>
</protein>
<gene>
    <name evidence="2" type="ORF">LX80_02000</name>
</gene>